<dbReference type="AlphaFoldDB" id="A0A2K3UUP8"/>
<dbReference type="EMBL" id="PPPD01000001">
    <property type="protein sequence ID" value="PNY80259.1"/>
    <property type="molecule type" value="Genomic_DNA"/>
</dbReference>
<dbReference type="Gene3D" id="3.30.70.270">
    <property type="match status" value="1"/>
</dbReference>
<dbReference type="OrthoDB" id="9759607at2"/>
<dbReference type="SMART" id="SM00267">
    <property type="entry name" value="GGDEF"/>
    <property type="match status" value="1"/>
</dbReference>
<feature type="transmembrane region" description="Helical" evidence="1">
    <location>
        <begin position="20"/>
        <end position="43"/>
    </location>
</feature>
<keyword evidence="1" id="KW-0472">Membrane</keyword>
<evidence type="ECO:0000259" key="2">
    <source>
        <dbReference type="PROSITE" id="PS50883"/>
    </source>
</evidence>
<evidence type="ECO:0008006" key="6">
    <source>
        <dbReference type="Google" id="ProtNLM"/>
    </source>
</evidence>
<dbReference type="PROSITE" id="PS50887">
    <property type="entry name" value="GGDEF"/>
    <property type="match status" value="1"/>
</dbReference>
<sequence>MPDQPFRPRASLRAQLLTTLIVLSLLGVALHGLSLWLIGPTWLAGGVGPASLRSMLLMLLTSGLVVVALVWCLDHFIHRRIGDLRRFLEQALRSPGRLARLQLAGQDDDLARAATALNGLLGQLGQDQEAHRSQADVMRLVVQSGTVNDVLGAIRTILQRRYPGAYAELFPDADVMLPGATRPTWLVPVRSRGAPRDALLRLTFPDHLPPDITTEAAWMADLLGVAAEQERLRQELSQYAFHDELTGLLNRRGLLRHLGSRLGSQLGSPLGSHLGSPLGQGPRREGSLVGLLHVDFDRFKRLNDLLGHAAGDELLRLSAERLQRAALTGGQAARLGSDEFVLMITHLSDRASLEVHAEQVCEALRQPVQIQGHTFHPGVSAGLSVAPDDSRDAETLLRYAALATEQVKQQWPGRVIAYQPDMNAARVERLQLEQDLRDTLSQGGPCPVSGRQTGLGVAYQPQVNLHTQEVCGFEALLRWTHPTRGEISPDIFIAIAEEAGLITQLGHWMLSQVATQITVWRDSGVCIPVAVNLSAAQLLQDDIVGQIEALLELHGLPPQALILEITESLLMSGAPDLDAYGTLSRLSALGLKVAVDDFGTGYSSLSYLHRLPIHTIKVDRSFVRELPGSLEAAGIAETIIRLGKQLNLKVLAEGIETPGQARMLRDLGCEAGQGYLYAAALDAPQVPAFLQARRIALLP</sequence>
<keyword evidence="1" id="KW-1133">Transmembrane helix</keyword>
<evidence type="ECO:0000259" key="3">
    <source>
        <dbReference type="PROSITE" id="PS50887"/>
    </source>
</evidence>
<dbReference type="InterPro" id="IPR035919">
    <property type="entry name" value="EAL_sf"/>
</dbReference>
<feature type="transmembrane region" description="Helical" evidence="1">
    <location>
        <begin position="55"/>
        <end position="77"/>
    </location>
</feature>
<dbReference type="Proteomes" id="UP000236379">
    <property type="component" value="Unassembled WGS sequence"/>
</dbReference>
<dbReference type="InterPro" id="IPR000160">
    <property type="entry name" value="GGDEF_dom"/>
</dbReference>
<reference evidence="4 5" key="1">
    <citation type="submission" date="2018-01" db="EMBL/GenBank/DDBJ databases">
        <title>Deinococcus koreensis sp. nov., a radiation-resistant bacterium isolated from river water.</title>
        <authorList>
            <person name="Choi A."/>
        </authorList>
    </citation>
    <scope>NUCLEOTIDE SEQUENCE [LARGE SCALE GENOMIC DNA]</scope>
    <source>
        <strain evidence="4 5">SJW1-2</strain>
    </source>
</reference>
<keyword evidence="5" id="KW-1185">Reference proteome</keyword>
<dbReference type="InterPro" id="IPR052155">
    <property type="entry name" value="Biofilm_reg_signaling"/>
</dbReference>
<evidence type="ECO:0000313" key="4">
    <source>
        <dbReference type="EMBL" id="PNY80259.1"/>
    </source>
</evidence>
<proteinExistence type="predicted"/>
<gene>
    <name evidence="4" type="ORF">CVO96_01780</name>
</gene>
<keyword evidence="1" id="KW-0812">Transmembrane</keyword>
<dbReference type="Pfam" id="PF00990">
    <property type="entry name" value="GGDEF"/>
    <property type="match status" value="1"/>
</dbReference>
<evidence type="ECO:0000256" key="1">
    <source>
        <dbReference type="SAM" id="Phobius"/>
    </source>
</evidence>
<dbReference type="SUPFAM" id="SSF141868">
    <property type="entry name" value="EAL domain-like"/>
    <property type="match status" value="1"/>
</dbReference>
<dbReference type="PROSITE" id="PS50883">
    <property type="entry name" value="EAL"/>
    <property type="match status" value="1"/>
</dbReference>
<dbReference type="PANTHER" id="PTHR44757">
    <property type="entry name" value="DIGUANYLATE CYCLASE DGCP"/>
    <property type="match status" value="1"/>
</dbReference>
<feature type="domain" description="EAL" evidence="2">
    <location>
        <begin position="429"/>
        <end position="694"/>
    </location>
</feature>
<organism evidence="4 5">
    <name type="scientific">Deinococcus koreensis</name>
    <dbReference type="NCBI Taxonomy" id="2054903"/>
    <lineage>
        <taxon>Bacteria</taxon>
        <taxon>Thermotogati</taxon>
        <taxon>Deinococcota</taxon>
        <taxon>Deinococci</taxon>
        <taxon>Deinococcales</taxon>
        <taxon>Deinococcaceae</taxon>
        <taxon>Deinococcus</taxon>
    </lineage>
</organism>
<dbReference type="CDD" id="cd01949">
    <property type="entry name" value="GGDEF"/>
    <property type="match status" value="1"/>
</dbReference>
<dbReference type="RefSeq" id="WP_103309656.1">
    <property type="nucleotide sequence ID" value="NZ_PPPD01000001.1"/>
</dbReference>
<accession>A0A2K3UUP8</accession>
<dbReference type="SMART" id="SM00052">
    <property type="entry name" value="EAL"/>
    <property type="match status" value="1"/>
</dbReference>
<dbReference type="Pfam" id="PF00563">
    <property type="entry name" value="EAL"/>
    <property type="match status" value="1"/>
</dbReference>
<dbReference type="NCBIfam" id="TIGR00254">
    <property type="entry name" value="GGDEF"/>
    <property type="match status" value="1"/>
</dbReference>
<dbReference type="CDD" id="cd01948">
    <property type="entry name" value="EAL"/>
    <property type="match status" value="1"/>
</dbReference>
<dbReference type="SUPFAM" id="SSF55073">
    <property type="entry name" value="Nucleotide cyclase"/>
    <property type="match status" value="1"/>
</dbReference>
<protein>
    <recommendedName>
        <fullName evidence="6">GGDEF-domain containing protein</fullName>
    </recommendedName>
</protein>
<dbReference type="InterPro" id="IPR001633">
    <property type="entry name" value="EAL_dom"/>
</dbReference>
<name>A0A2K3UUP8_9DEIO</name>
<dbReference type="InterPro" id="IPR043128">
    <property type="entry name" value="Rev_trsase/Diguanyl_cyclase"/>
</dbReference>
<dbReference type="Gene3D" id="3.20.20.450">
    <property type="entry name" value="EAL domain"/>
    <property type="match status" value="1"/>
</dbReference>
<evidence type="ECO:0000313" key="5">
    <source>
        <dbReference type="Proteomes" id="UP000236379"/>
    </source>
</evidence>
<comment type="caution">
    <text evidence="4">The sequence shown here is derived from an EMBL/GenBank/DDBJ whole genome shotgun (WGS) entry which is preliminary data.</text>
</comment>
<dbReference type="InterPro" id="IPR029787">
    <property type="entry name" value="Nucleotide_cyclase"/>
</dbReference>
<feature type="domain" description="GGDEF" evidence="3">
    <location>
        <begin position="287"/>
        <end position="420"/>
    </location>
</feature>
<dbReference type="PANTHER" id="PTHR44757:SF2">
    <property type="entry name" value="BIOFILM ARCHITECTURE MAINTENANCE PROTEIN MBAA"/>
    <property type="match status" value="1"/>
</dbReference>